<feature type="repeat" description="TPR" evidence="4">
    <location>
        <begin position="468"/>
        <end position="501"/>
    </location>
</feature>
<organism evidence="6 9">
    <name type="scientific">Pseudoduganella umbonata</name>
    <dbReference type="NCBI Taxonomy" id="864828"/>
    <lineage>
        <taxon>Bacteria</taxon>
        <taxon>Pseudomonadati</taxon>
        <taxon>Pseudomonadota</taxon>
        <taxon>Betaproteobacteria</taxon>
        <taxon>Burkholderiales</taxon>
        <taxon>Oxalobacteraceae</taxon>
        <taxon>Telluria group</taxon>
        <taxon>Pseudoduganella</taxon>
    </lineage>
</organism>
<dbReference type="Proteomes" id="UP000584325">
    <property type="component" value="Unassembled WGS sequence"/>
</dbReference>
<evidence type="ECO:0000256" key="1">
    <source>
        <dbReference type="ARBA" id="ARBA00022801"/>
    </source>
</evidence>
<dbReference type="PROSITE" id="PS50005">
    <property type="entry name" value="TPR"/>
    <property type="match status" value="1"/>
</dbReference>
<dbReference type="GO" id="GO:0016042">
    <property type="term" value="P:lipid catabolic process"/>
    <property type="evidence" value="ECO:0007669"/>
    <property type="project" value="UniProtKB-KW"/>
</dbReference>
<keyword evidence="8" id="KW-1185">Reference proteome</keyword>
<dbReference type="PANTHER" id="PTHR10272">
    <property type="entry name" value="PLATELET-ACTIVATING FACTOR ACETYLHYDROLASE"/>
    <property type="match status" value="1"/>
</dbReference>
<dbReference type="EMBL" id="JACHXS010000011">
    <property type="protein sequence ID" value="MBB3224112.1"/>
    <property type="molecule type" value="Genomic_DNA"/>
</dbReference>
<dbReference type="Gene3D" id="3.40.50.1820">
    <property type="entry name" value="alpha/beta hydrolase"/>
    <property type="match status" value="1"/>
</dbReference>
<keyword evidence="5" id="KW-0732">Signal</keyword>
<dbReference type="SMART" id="SM00028">
    <property type="entry name" value="TPR"/>
    <property type="match status" value="1"/>
</dbReference>
<dbReference type="RefSeq" id="WP_137316799.1">
    <property type="nucleotide sequence ID" value="NZ_CP040017.1"/>
</dbReference>
<dbReference type="Proteomes" id="UP000298763">
    <property type="component" value="Chromosome"/>
</dbReference>
<dbReference type="OrthoDB" id="9814760at2"/>
<dbReference type="InterPro" id="IPR011990">
    <property type="entry name" value="TPR-like_helical_dom_sf"/>
</dbReference>
<keyword evidence="3" id="KW-0443">Lipid metabolism</keyword>
<dbReference type="InterPro" id="IPR029058">
    <property type="entry name" value="AB_hydrolase_fold"/>
</dbReference>
<reference evidence="7 8" key="1">
    <citation type="submission" date="2019-05" db="EMBL/GenBank/DDBJ databases">
        <title>Draft Genome Sequences of Six Type Strains of the Genus Massilia.</title>
        <authorList>
            <person name="Miess H."/>
            <person name="Frediansyhah A."/>
            <person name="Gross H."/>
        </authorList>
    </citation>
    <scope>NUCLEOTIDE SEQUENCE [LARGE SCALE GENOMIC DNA]</scope>
    <source>
        <strain evidence="7 8">DSMZ 26121</strain>
    </source>
</reference>
<feature type="chain" id="PRO_5044607679" evidence="5">
    <location>
        <begin position="19"/>
        <end position="517"/>
    </location>
</feature>
<gene>
    <name evidence="7" type="ORF">FCL38_29120</name>
    <name evidence="6" type="ORF">FHS02_004971</name>
</gene>
<evidence type="ECO:0000256" key="4">
    <source>
        <dbReference type="PROSITE-ProRule" id="PRU00339"/>
    </source>
</evidence>
<dbReference type="InterPro" id="IPR019734">
    <property type="entry name" value="TPR_rpt"/>
</dbReference>
<keyword evidence="4" id="KW-0802">TPR repeat</keyword>
<dbReference type="SUPFAM" id="SSF53474">
    <property type="entry name" value="alpha/beta-Hydrolases"/>
    <property type="match status" value="1"/>
</dbReference>
<evidence type="ECO:0000256" key="3">
    <source>
        <dbReference type="ARBA" id="ARBA00023098"/>
    </source>
</evidence>
<reference evidence="6 9" key="2">
    <citation type="submission" date="2020-08" db="EMBL/GenBank/DDBJ databases">
        <title>Genomic Encyclopedia of Type Strains, Phase III (KMG-III): the genomes of soil and plant-associated and newly described type strains.</title>
        <authorList>
            <person name="Whitman W."/>
        </authorList>
    </citation>
    <scope>NUCLEOTIDE SEQUENCE [LARGE SCALE GENOMIC DNA]</scope>
    <source>
        <strain evidence="6 9">CECT 7753</strain>
    </source>
</reference>
<evidence type="ECO:0000313" key="7">
    <source>
        <dbReference type="EMBL" id="QCP14024.1"/>
    </source>
</evidence>
<name>A0A4P8HZM4_9BURK</name>
<evidence type="ECO:0000313" key="8">
    <source>
        <dbReference type="Proteomes" id="UP000298763"/>
    </source>
</evidence>
<keyword evidence="2" id="KW-0442">Lipid degradation</keyword>
<protein>
    <submittedName>
        <fullName evidence="6">Dienelactone hydrolase</fullName>
    </submittedName>
</protein>
<dbReference type="EMBL" id="CP040017">
    <property type="protein sequence ID" value="QCP14024.1"/>
    <property type="molecule type" value="Genomic_DNA"/>
</dbReference>
<evidence type="ECO:0000313" key="9">
    <source>
        <dbReference type="Proteomes" id="UP000584325"/>
    </source>
</evidence>
<evidence type="ECO:0000256" key="2">
    <source>
        <dbReference type="ARBA" id="ARBA00022963"/>
    </source>
</evidence>
<accession>A0A4P8HZM4</accession>
<evidence type="ECO:0000256" key="5">
    <source>
        <dbReference type="SAM" id="SignalP"/>
    </source>
</evidence>
<sequence length="517" mass="55818">MRLFLLALTFCAATAAQAADTFAFPLQPGPHAVGLQVKQQYDRSRVYKTRVSLVTGKPASGERARPMQMLVWYPAARGGKPVTFRDYYATGATEADLTLDAAEVGRITDAQLAEQISGWPAGAEAVARPMWAVRDAPAKPGKFPVVIYAPSFSAGAAENADLCEYLASHGYIVLASVSQGAHQRSMTLDVEGVETQAADIAWLISQAGTMANADTDRLAVAGFSWGGLANVVAAARDDRIKALVSLDGSVRYFPDMVDGGKAAIPYVTPARVAVPMLYVAQRPATIEELNRNEKSTGFSLLNRMTYADVYVVTMHPMQHRHFSAQGLHLARDGEFDGDYTRDDVTAAYGWMARYVHRFLDGYLKDDAAARTFMANKPVANGVPRHMVSLDARPGSGVPPTLENFAAQLAARGFDNAAAIHDELKAQGATFKLEPHDINSWGYELLRGGMARESVAIFRFGTQLHPKDANLYDSLGEAQAKAGQREAAIDNYRRSLALNPKNANAVERLKALGAPAAP</sequence>
<dbReference type="GO" id="GO:0003847">
    <property type="term" value="F:1-alkyl-2-acetylglycerophosphocholine esterase activity"/>
    <property type="evidence" value="ECO:0007669"/>
    <property type="project" value="TreeGrafter"/>
</dbReference>
<dbReference type="Pfam" id="PF07224">
    <property type="entry name" value="Chlorophyllase"/>
    <property type="match status" value="1"/>
</dbReference>
<dbReference type="AlphaFoldDB" id="A0A4P8HZM4"/>
<evidence type="ECO:0000313" key="6">
    <source>
        <dbReference type="EMBL" id="MBB3224112.1"/>
    </source>
</evidence>
<dbReference type="InterPro" id="IPR017395">
    <property type="entry name" value="Chlorophyllase-like"/>
</dbReference>
<dbReference type="Gene3D" id="1.25.40.10">
    <property type="entry name" value="Tetratricopeptide repeat domain"/>
    <property type="match status" value="1"/>
</dbReference>
<dbReference type="PANTHER" id="PTHR10272:SF0">
    <property type="entry name" value="PLATELET-ACTIVATING FACTOR ACETYLHYDROLASE"/>
    <property type="match status" value="1"/>
</dbReference>
<dbReference type="SUPFAM" id="SSF48452">
    <property type="entry name" value="TPR-like"/>
    <property type="match status" value="1"/>
</dbReference>
<proteinExistence type="predicted"/>
<feature type="signal peptide" evidence="5">
    <location>
        <begin position="1"/>
        <end position="18"/>
    </location>
</feature>
<keyword evidence="1 6" id="KW-0378">Hydrolase</keyword>